<dbReference type="InterPro" id="IPR009003">
    <property type="entry name" value="Peptidase_S1_PA"/>
</dbReference>
<dbReference type="Gene3D" id="2.40.10.10">
    <property type="entry name" value="Trypsin-like serine proteases"/>
    <property type="match status" value="1"/>
</dbReference>
<comment type="caution">
    <text evidence="2">The sequence shown here is derived from an EMBL/GenBank/DDBJ whole genome shotgun (WGS) entry which is preliminary data.</text>
</comment>
<gene>
    <name evidence="2" type="ORF">JYU34_016450</name>
</gene>
<dbReference type="EMBL" id="JAHIBW010000022">
    <property type="protein sequence ID" value="KAG7299488.1"/>
    <property type="molecule type" value="Genomic_DNA"/>
</dbReference>
<evidence type="ECO:0008006" key="4">
    <source>
        <dbReference type="Google" id="ProtNLM"/>
    </source>
</evidence>
<protein>
    <recommendedName>
        <fullName evidence="4">Peptidase S1 domain-containing protein</fullName>
    </recommendedName>
</protein>
<accession>A0ABQ7Q2M7</accession>
<evidence type="ECO:0000313" key="2">
    <source>
        <dbReference type="EMBL" id="KAG7299488.1"/>
    </source>
</evidence>
<dbReference type="Proteomes" id="UP000823941">
    <property type="component" value="Chromosome 22"/>
</dbReference>
<keyword evidence="3" id="KW-1185">Reference proteome</keyword>
<name>A0ABQ7Q2M7_PLUXY</name>
<dbReference type="InterPro" id="IPR043504">
    <property type="entry name" value="Peptidase_S1_PA_chymotrypsin"/>
</dbReference>
<evidence type="ECO:0000313" key="3">
    <source>
        <dbReference type="Proteomes" id="UP000823941"/>
    </source>
</evidence>
<feature type="region of interest" description="Disordered" evidence="1">
    <location>
        <begin position="246"/>
        <end position="269"/>
    </location>
</feature>
<dbReference type="SUPFAM" id="SSF50494">
    <property type="entry name" value="Trypsin-like serine proteases"/>
    <property type="match status" value="1"/>
</dbReference>
<sequence>MYLLFWPNLLLVYRYQILLLLFMYNITDGIFEEQYELSTMTPHYENLTKVAHRNLKLMGSRNRWQYRIGNLNRRQHDVLKTIWRKPRSANVDIVLGTQNIRDDNKKYQDMFNNAPVATQKSLELTTPESMIEFDYMQDHVIQNDGKQTTGNISVFRVEENHHSLFPGVFKKYVTYQIRKEPFTRFTTPQIDLKFAERKVERAKPKIPREAKYPNKINVHSSDFFPTDLPIKRVTIYQTAILVPITTKKSPPNYRNKSNKSKKSLKDDQSRLYVSENKTQGSINIEAVHQRYPFKYHYQATVRSLTKEIENSPDEYRLYQNIPHREQSETESNIGFSHKTNYKLNLPDAERLPDTTEFNMVPIIEQQLRETYARKTTVIPSDKVKFFEMYDENTANPSIQAKPVAQLRNLNQSHDLYSHVSFKNSSKSTYTEVPPYKMYSADISEEATSLNTSVSNYSVPIKFPKRAKESSWSKFTYLAVYIYEPLSLHCDAAILSPHWLVTSGACLYRRQSDQSDDAVSAFVTYCGPSWRHPELVVYVKYSVVHPRFHPRDPARRHLYNIGLIQVADSTSATCGSWSSVSLVTHHATLGAATAVGWGLDRFHEATIDAAPSYFSSYNSNVYSGSCPGNKNYEHLKNMTEDQGGINNVFCLPPRTSASDVTAPAPAPAPGSVLVSGGKLVALYLEEERHPTGDQSAQYTGVWALAPWVASVAKETEDLHQDSVLSL</sequence>
<organism evidence="2 3">
    <name type="scientific">Plutella xylostella</name>
    <name type="common">Diamondback moth</name>
    <name type="synonym">Plutella maculipennis</name>
    <dbReference type="NCBI Taxonomy" id="51655"/>
    <lineage>
        <taxon>Eukaryota</taxon>
        <taxon>Metazoa</taxon>
        <taxon>Ecdysozoa</taxon>
        <taxon>Arthropoda</taxon>
        <taxon>Hexapoda</taxon>
        <taxon>Insecta</taxon>
        <taxon>Pterygota</taxon>
        <taxon>Neoptera</taxon>
        <taxon>Endopterygota</taxon>
        <taxon>Lepidoptera</taxon>
        <taxon>Glossata</taxon>
        <taxon>Ditrysia</taxon>
        <taxon>Yponomeutoidea</taxon>
        <taxon>Plutellidae</taxon>
        <taxon>Plutella</taxon>
    </lineage>
</organism>
<reference evidence="2 3" key="1">
    <citation type="submission" date="2021-06" db="EMBL/GenBank/DDBJ databases">
        <title>A haploid diamondback moth (Plutella xylostella L.) genome assembly resolves 31 chromosomes and identifies a diamide resistance mutation.</title>
        <authorList>
            <person name="Ward C.M."/>
            <person name="Perry K.D."/>
            <person name="Baker G."/>
            <person name="Powis K."/>
            <person name="Heckel D.G."/>
            <person name="Baxter S.W."/>
        </authorList>
    </citation>
    <scope>NUCLEOTIDE SEQUENCE [LARGE SCALE GENOMIC DNA]</scope>
    <source>
        <strain evidence="2 3">LV</strain>
        <tissue evidence="2">Single pupa</tissue>
    </source>
</reference>
<proteinExistence type="predicted"/>
<evidence type="ECO:0000256" key="1">
    <source>
        <dbReference type="SAM" id="MobiDB-lite"/>
    </source>
</evidence>